<feature type="region of interest" description="Disordered" evidence="1">
    <location>
        <begin position="1"/>
        <end position="356"/>
    </location>
</feature>
<feature type="compositionally biased region" description="Acidic residues" evidence="1">
    <location>
        <begin position="22"/>
        <end position="35"/>
    </location>
</feature>
<dbReference type="GO" id="GO:0001837">
    <property type="term" value="P:epithelial to mesenchymal transition"/>
    <property type="evidence" value="ECO:0007669"/>
    <property type="project" value="TreeGrafter"/>
</dbReference>
<reference evidence="2" key="3">
    <citation type="submission" date="2025-09" db="UniProtKB">
        <authorList>
            <consortium name="Ensembl"/>
        </authorList>
    </citation>
    <scope>IDENTIFICATION</scope>
</reference>
<dbReference type="GO" id="GO:0060234">
    <property type="term" value="P:neuroblast delamination"/>
    <property type="evidence" value="ECO:0007669"/>
    <property type="project" value="TreeGrafter"/>
</dbReference>
<dbReference type="PANTHER" id="PTHR21510">
    <property type="entry name" value="AKNA DOMAIN-CONTAINING PROTEIN"/>
    <property type="match status" value="1"/>
</dbReference>
<feature type="region of interest" description="Disordered" evidence="1">
    <location>
        <begin position="442"/>
        <end position="471"/>
    </location>
</feature>
<organism evidence="2 3">
    <name type="scientific">Geospiza parvula</name>
    <name type="common">Small tree-finch</name>
    <name type="synonym">Camarhynchus parvulus</name>
    <dbReference type="NCBI Taxonomy" id="87175"/>
    <lineage>
        <taxon>Eukaryota</taxon>
        <taxon>Metazoa</taxon>
        <taxon>Chordata</taxon>
        <taxon>Craniata</taxon>
        <taxon>Vertebrata</taxon>
        <taxon>Euteleostomi</taxon>
        <taxon>Archelosauria</taxon>
        <taxon>Archosauria</taxon>
        <taxon>Dinosauria</taxon>
        <taxon>Saurischia</taxon>
        <taxon>Theropoda</taxon>
        <taxon>Coelurosauria</taxon>
        <taxon>Aves</taxon>
        <taxon>Neognathae</taxon>
        <taxon>Neoaves</taxon>
        <taxon>Telluraves</taxon>
        <taxon>Australaves</taxon>
        <taxon>Passeriformes</taxon>
        <taxon>Thraupidae</taxon>
        <taxon>Camarhynchus</taxon>
    </lineage>
</organism>
<evidence type="ECO:0000313" key="3">
    <source>
        <dbReference type="Proteomes" id="UP000694382"/>
    </source>
</evidence>
<feature type="compositionally biased region" description="Polar residues" evidence="1">
    <location>
        <begin position="140"/>
        <end position="158"/>
    </location>
</feature>
<keyword evidence="3" id="KW-1185">Reference proteome</keyword>
<reference evidence="2" key="2">
    <citation type="submission" date="2025-08" db="UniProtKB">
        <authorList>
            <consortium name="Ensembl"/>
        </authorList>
    </citation>
    <scope>IDENTIFICATION</scope>
</reference>
<protein>
    <submittedName>
        <fullName evidence="2">Uncharacterized protein</fullName>
    </submittedName>
</protein>
<dbReference type="GO" id="GO:0005813">
    <property type="term" value="C:centrosome"/>
    <property type="evidence" value="ECO:0007669"/>
    <property type="project" value="TreeGrafter"/>
</dbReference>
<feature type="compositionally biased region" description="Basic and acidic residues" evidence="1">
    <location>
        <begin position="292"/>
        <end position="302"/>
    </location>
</feature>
<feature type="compositionally biased region" description="Low complexity" evidence="1">
    <location>
        <begin position="213"/>
        <end position="230"/>
    </location>
</feature>
<feature type="compositionally biased region" description="Low complexity" evidence="1">
    <location>
        <begin position="998"/>
        <end position="1010"/>
    </location>
</feature>
<dbReference type="GO" id="GO:0021849">
    <property type="term" value="P:neuroblast division in subventricular zone"/>
    <property type="evidence" value="ECO:0007669"/>
    <property type="project" value="TreeGrafter"/>
</dbReference>
<evidence type="ECO:0000313" key="2">
    <source>
        <dbReference type="Ensembl" id="ENSCPVP00000025920.1"/>
    </source>
</evidence>
<accession>A0A8U8BF81</accession>
<name>A0A8U8BF81_GEOPR</name>
<feature type="region of interest" description="Disordered" evidence="1">
    <location>
        <begin position="573"/>
        <end position="637"/>
    </location>
</feature>
<feature type="compositionally biased region" description="Pro residues" evidence="1">
    <location>
        <begin position="583"/>
        <end position="605"/>
    </location>
</feature>
<feature type="compositionally biased region" description="Low complexity" evidence="1">
    <location>
        <begin position="741"/>
        <end position="752"/>
    </location>
</feature>
<feature type="compositionally biased region" description="Basic and acidic residues" evidence="1">
    <location>
        <begin position="170"/>
        <end position="179"/>
    </location>
</feature>
<feature type="compositionally biased region" description="Low complexity" evidence="1">
    <location>
        <begin position="442"/>
        <end position="460"/>
    </location>
</feature>
<feature type="compositionally biased region" description="Low complexity" evidence="1">
    <location>
        <begin position="238"/>
        <end position="249"/>
    </location>
</feature>
<feature type="compositionally biased region" description="Low complexity" evidence="1">
    <location>
        <begin position="606"/>
        <end position="615"/>
    </location>
</feature>
<sequence length="1307" mass="137404">MASPAPWLRWTQTELTRWHGEQEEEEEEEEEEEDDFERRMDEDGVIGLGEGARSPPWGGSEELEEGSPAQEGRWHPRQEPAEEDEERGSSRGDEGPWGAESDGDPELSSGGCWGSGSSGSPEAMRAGRALCQPRGCSTDGGDTSGLSDTSPGPGTPSRQLRGWGTARDTIGGHRQEWSPRRSLPLQLSPDGPSPERVPEPQRAGTGMAPAGSAPSGQPQGAGNAAAPQGHGRSRVPKKAAPAVVPPKAARQSRSLSPRRRTGAKGTKDPSGTGTEGTQYGRGRLNHPLPDLSKVEARVKFDQSYRPPRGRVLPARPRGPIGFKSPAEIVREVLLSSGEGASPQPPSTAGLPQEFRSPRQATALVQQLQDDYHKLLTKYAEAENTIDQLRLGARVSLFSDPPQPSRSLAVGTVASGSRVMTLSIPQARTAALGMATAPATAPASPAAAAAPGLSQRGGSPQPRSPPPPGGGCPSCPGPCCCPGPRLTRALAGQSRRLQAQVESFESWVRAGTPTASEQLQRMRMLKDAQDALEREYLRGRQQLPAAAGGFDPDRAVEGEIYRLGLRLEGLKERLEPGGRRQSLPQPPPQPPPQPRCPPAPSPPPAALSPRPESPALVEDPRGTAGDSEGVAEGLSWPLWHKQRQVEEDFGDLLEQYKHFKSLPESLSLERLSLAGSQSQEEVDAPTAGDSGPSKVPCRTRSLEEEPNLEPLPLHFPQRRAATLSPRGPPNLEETRGHPSPAPAEESPASAKPSLGVPGPPRVSLSLTGTGSGATQPRPRKEQRIVSPETDSGFVGSEASRVSPPVHTPEHHPPGPGAPGSLGPSVPIPSSLHTPRERETTLLPSETALMGIYPLGGTGGPRLPPSSPSQSSSPPRWAEGSEVGPDPDADDGTHTDSEVGARSCASTSGHPPAVARSPTSPLPSPETPSPTLLSPDLPSLDPAHCDLLGSRLHRDRAIRALQDEVWRLQRRLEASLCHSRSYPGGKAAPRVTPARGQPVASAPSAPQDAAPSGEPSPPVRGRAAPGVTPVRRGRSASLPRDKPELDLGLELGPSGCHPPSLSSTAASESEPGPRAPPALRKHLGKPPGAVTFRGQHAGTRYQAGTPRATPAPREEPGTSGCPQCHRGRMASAASGGGDTPRQPQHSTPRRMSCPTCRAPTGSRDTATHERVPGGSCPPGPHAGAEKPEQPGIWYLAAPPAATVCLAPVPLVPYVPSMLYCSPAVPTSAPALAGVPLAVPAGPRRAERPPRPQGHQRCLSLELEELEELNWCLGRAVEAAQSARLSSSRISRALAAELGRPRGLRGSCLF</sequence>
<dbReference type="Ensembl" id="ENSCPVT00000028400.1">
    <property type="protein sequence ID" value="ENSCPVP00000025920.1"/>
    <property type="gene ID" value="ENSCPVG00000017820.1"/>
</dbReference>
<feature type="region of interest" description="Disordered" evidence="1">
    <location>
        <begin position="977"/>
        <end position="1185"/>
    </location>
</feature>
<evidence type="ECO:0000256" key="1">
    <source>
        <dbReference type="SAM" id="MobiDB-lite"/>
    </source>
</evidence>
<dbReference type="Proteomes" id="UP000694382">
    <property type="component" value="Chromosome 17"/>
</dbReference>
<feature type="region of interest" description="Disordered" evidence="1">
    <location>
        <begin position="670"/>
        <end position="941"/>
    </location>
</feature>
<proteinExistence type="predicted"/>
<reference evidence="2" key="1">
    <citation type="submission" date="2020-02" db="EMBL/GenBank/DDBJ databases">
        <authorList>
            <person name="Enbody D E."/>
            <person name="Pettersson E M."/>
        </authorList>
    </citation>
    <scope>NUCLEOTIDE SEQUENCE [LARGE SCALE GENOMIC DNA]</scope>
</reference>
<dbReference type="PANTHER" id="PTHR21510:SF15">
    <property type="entry name" value="MICROTUBULE ORGANIZATION PROTEIN AKNA"/>
    <property type="match status" value="1"/>
</dbReference>
<feature type="compositionally biased region" description="Low complexity" evidence="1">
    <location>
        <begin position="927"/>
        <end position="940"/>
    </location>
</feature>
<feature type="compositionally biased region" description="Polar residues" evidence="1">
    <location>
        <begin position="763"/>
        <end position="773"/>
    </location>
</feature>
<dbReference type="InterPro" id="IPR052655">
    <property type="entry name" value="AKNA_Centrosome-Trans_reg"/>
</dbReference>